<reference evidence="1 2" key="1">
    <citation type="journal article" date="2011" name="Science">
        <title>The ecoresponsive genome of Daphnia pulex.</title>
        <authorList>
            <person name="Colbourne J.K."/>
            <person name="Pfrender M.E."/>
            <person name="Gilbert D."/>
            <person name="Thomas W.K."/>
            <person name="Tucker A."/>
            <person name="Oakley T.H."/>
            <person name="Tokishita S."/>
            <person name="Aerts A."/>
            <person name="Arnold G.J."/>
            <person name="Basu M.K."/>
            <person name="Bauer D.J."/>
            <person name="Caceres C.E."/>
            <person name="Carmel L."/>
            <person name="Casola C."/>
            <person name="Choi J.H."/>
            <person name="Detter J.C."/>
            <person name="Dong Q."/>
            <person name="Dusheyko S."/>
            <person name="Eads B.D."/>
            <person name="Frohlich T."/>
            <person name="Geiler-Samerotte K.A."/>
            <person name="Gerlach D."/>
            <person name="Hatcher P."/>
            <person name="Jogdeo S."/>
            <person name="Krijgsveld J."/>
            <person name="Kriventseva E.V."/>
            <person name="Kultz D."/>
            <person name="Laforsch C."/>
            <person name="Lindquist E."/>
            <person name="Lopez J."/>
            <person name="Manak J.R."/>
            <person name="Muller J."/>
            <person name="Pangilinan J."/>
            <person name="Patwardhan R.P."/>
            <person name="Pitluck S."/>
            <person name="Pritham E.J."/>
            <person name="Rechtsteiner A."/>
            <person name="Rho M."/>
            <person name="Rogozin I.B."/>
            <person name="Sakarya O."/>
            <person name="Salamov A."/>
            <person name="Schaack S."/>
            <person name="Shapiro H."/>
            <person name="Shiga Y."/>
            <person name="Skalitzky C."/>
            <person name="Smith Z."/>
            <person name="Souvorov A."/>
            <person name="Sung W."/>
            <person name="Tang Z."/>
            <person name="Tsuchiya D."/>
            <person name="Tu H."/>
            <person name="Vos H."/>
            <person name="Wang M."/>
            <person name="Wolf Y.I."/>
            <person name="Yamagata H."/>
            <person name="Yamada T."/>
            <person name="Ye Y."/>
            <person name="Shaw J.R."/>
            <person name="Andrews J."/>
            <person name="Crease T.J."/>
            <person name="Tang H."/>
            <person name="Lucas S.M."/>
            <person name="Robertson H.M."/>
            <person name="Bork P."/>
            <person name="Koonin E.V."/>
            <person name="Zdobnov E.M."/>
            <person name="Grigoriev I.V."/>
            <person name="Lynch M."/>
            <person name="Boore J.L."/>
        </authorList>
    </citation>
    <scope>NUCLEOTIDE SEQUENCE [LARGE SCALE GENOMIC DNA]</scope>
</reference>
<dbReference type="InParanoid" id="E9HU81"/>
<evidence type="ECO:0000313" key="1">
    <source>
        <dbReference type="EMBL" id="EFX64699.1"/>
    </source>
</evidence>
<dbReference type="KEGG" id="dpx:DAPPUDRAFT_304391"/>
<proteinExistence type="predicted"/>
<protein>
    <submittedName>
        <fullName evidence="1">Uncharacterized protein</fullName>
    </submittedName>
</protein>
<evidence type="ECO:0000313" key="2">
    <source>
        <dbReference type="Proteomes" id="UP000000305"/>
    </source>
</evidence>
<organism evidence="1 2">
    <name type="scientific">Daphnia pulex</name>
    <name type="common">Water flea</name>
    <dbReference type="NCBI Taxonomy" id="6669"/>
    <lineage>
        <taxon>Eukaryota</taxon>
        <taxon>Metazoa</taxon>
        <taxon>Ecdysozoa</taxon>
        <taxon>Arthropoda</taxon>
        <taxon>Crustacea</taxon>
        <taxon>Branchiopoda</taxon>
        <taxon>Diplostraca</taxon>
        <taxon>Cladocera</taxon>
        <taxon>Anomopoda</taxon>
        <taxon>Daphniidae</taxon>
        <taxon>Daphnia</taxon>
    </lineage>
</organism>
<accession>E9HU81</accession>
<name>E9HU81_DAPPU</name>
<keyword evidence="2" id="KW-1185">Reference proteome</keyword>
<dbReference type="Proteomes" id="UP000000305">
    <property type="component" value="Unassembled WGS sequence"/>
</dbReference>
<dbReference type="EMBL" id="GL732800">
    <property type="protein sequence ID" value="EFX64699.1"/>
    <property type="molecule type" value="Genomic_DNA"/>
</dbReference>
<dbReference type="HOGENOM" id="CLU_2560594_0_0_1"/>
<gene>
    <name evidence="1" type="ORF">DAPPUDRAFT_304391</name>
</gene>
<sequence length="82" mass="9073">MEGREKGHGKKAAAYVLYKSANIGCTLCAAAMGRQQHSKLSPPNKPANKVQHFLFFSSVCSRIVRLFSCCAARIKCHDEFLN</sequence>
<dbReference type="AlphaFoldDB" id="E9HU81"/>